<dbReference type="InterPro" id="IPR012340">
    <property type="entry name" value="NA-bd_OB-fold"/>
</dbReference>
<dbReference type="SUPFAM" id="SSF50249">
    <property type="entry name" value="Nucleic acid-binding proteins"/>
    <property type="match status" value="1"/>
</dbReference>
<reference evidence="3 4" key="1">
    <citation type="submission" date="2021-02" db="EMBL/GenBank/DDBJ databases">
        <title>Genome assembly of Pseudopithomyces chartarum.</title>
        <authorList>
            <person name="Jauregui R."/>
            <person name="Singh J."/>
            <person name="Voisey C."/>
        </authorList>
    </citation>
    <scope>NUCLEOTIDE SEQUENCE [LARGE SCALE GENOMIC DNA]</scope>
    <source>
        <strain evidence="3 4">AGR01</strain>
    </source>
</reference>
<dbReference type="EMBL" id="WVTA01000014">
    <property type="protein sequence ID" value="KAK3202169.1"/>
    <property type="molecule type" value="Genomic_DNA"/>
</dbReference>
<keyword evidence="1 2" id="KW-0238">DNA-binding</keyword>
<gene>
    <name evidence="3" type="ORF">GRF29_161g370804</name>
</gene>
<evidence type="ECO:0000256" key="1">
    <source>
        <dbReference type="ARBA" id="ARBA00023125"/>
    </source>
</evidence>
<evidence type="ECO:0008006" key="5">
    <source>
        <dbReference type="Google" id="ProtNLM"/>
    </source>
</evidence>
<dbReference type="CDD" id="cd04496">
    <property type="entry name" value="SSB_OBF"/>
    <property type="match status" value="1"/>
</dbReference>
<organism evidence="3 4">
    <name type="scientific">Pseudopithomyces chartarum</name>
    <dbReference type="NCBI Taxonomy" id="1892770"/>
    <lineage>
        <taxon>Eukaryota</taxon>
        <taxon>Fungi</taxon>
        <taxon>Dikarya</taxon>
        <taxon>Ascomycota</taxon>
        <taxon>Pezizomycotina</taxon>
        <taxon>Dothideomycetes</taxon>
        <taxon>Pleosporomycetidae</taxon>
        <taxon>Pleosporales</taxon>
        <taxon>Massarineae</taxon>
        <taxon>Didymosphaeriaceae</taxon>
        <taxon>Pseudopithomyces</taxon>
    </lineage>
</organism>
<comment type="caution">
    <text evidence="3">The sequence shown here is derived from an EMBL/GenBank/DDBJ whole genome shotgun (WGS) entry which is preliminary data.</text>
</comment>
<proteinExistence type="predicted"/>
<dbReference type="Pfam" id="PF00436">
    <property type="entry name" value="SSB"/>
    <property type="match status" value="1"/>
</dbReference>
<dbReference type="Proteomes" id="UP001280581">
    <property type="component" value="Unassembled WGS sequence"/>
</dbReference>
<protein>
    <recommendedName>
        <fullName evidence="5">SsDNA binding protein</fullName>
    </recommendedName>
</protein>
<evidence type="ECO:0000313" key="3">
    <source>
        <dbReference type="EMBL" id="KAK3202169.1"/>
    </source>
</evidence>
<evidence type="ECO:0000256" key="2">
    <source>
        <dbReference type="PROSITE-ProRule" id="PRU00252"/>
    </source>
</evidence>
<dbReference type="GO" id="GO:0003697">
    <property type="term" value="F:single-stranded DNA binding"/>
    <property type="evidence" value="ECO:0007669"/>
    <property type="project" value="InterPro"/>
</dbReference>
<dbReference type="AlphaFoldDB" id="A0AAN6LQW7"/>
<evidence type="ECO:0000313" key="4">
    <source>
        <dbReference type="Proteomes" id="UP001280581"/>
    </source>
</evidence>
<name>A0AAN6LQW7_9PLEO</name>
<sequence>MFARTFRAAAASAPTATRAFSSTPRPALARMSIVGRLGTAPEEIVVSGDRTLVRYNVGTSHGRGENEKTSWFRVANFPTSEKQKEYLMSIPKGALVFVDADARMESYTDAEGNKKSNLSLIASKLDVEDGEEGIGDTG</sequence>
<keyword evidence="4" id="KW-1185">Reference proteome</keyword>
<dbReference type="InterPro" id="IPR000424">
    <property type="entry name" value="Primosome_PriB/ssb"/>
</dbReference>
<dbReference type="Gene3D" id="2.40.50.140">
    <property type="entry name" value="Nucleic acid-binding proteins"/>
    <property type="match status" value="1"/>
</dbReference>
<dbReference type="PROSITE" id="PS50935">
    <property type="entry name" value="SSB"/>
    <property type="match status" value="1"/>
</dbReference>
<accession>A0AAN6LQW7</accession>